<dbReference type="InterPro" id="IPR041524">
    <property type="entry name" value="GH131_N"/>
</dbReference>
<gene>
    <name evidence="3" type="ORF">DHEL01_v207411</name>
</gene>
<sequence length="288" mass="31858">MFSVSLLLGLGATIAAAIPSGPRSLTSGSVKCPVVFEGRVPTSTTLKEFDVENELFNPDYVKGNNLTWSNVVRFPDVPNSRFDNASYKSVEVTISDQSIFQKQNGFRRAGLLFANDPNEGSFGYQGLRTLHWSVRQDPALALNLSHEYLNVWHERADYSANQFSFQTGLMIDHPELSADSFKFFDRDGRLIWSTPIDFEEWQNFAVMLNVDANLIQIYYSLGDAALEAVTDAEPLRLEGEGQYQLGILKKPTGSADVVNSGFQESPLNEGQIYGGIFVEDSTAGCVSL</sequence>
<feature type="domain" description="Glycoside hydrolase 131 catalytic N-terminal" evidence="2">
    <location>
        <begin position="34"/>
        <end position="284"/>
    </location>
</feature>
<dbReference type="OrthoDB" id="5283326at2759"/>
<evidence type="ECO:0000256" key="1">
    <source>
        <dbReference type="SAM" id="SignalP"/>
    </source>
</evidence>
<dbReference type="EMBL" id="MAVT02000668">
    <property type="protein sequence ID" value="POS74193.1"/>
    <property type="molecule type" value="Genomic_DNA"/>
</dbReference>
<name>A0A2P5HVB2_DIAHE</name>
<accession>A0A2P5HVB2</accession>
<reference evidence="3" key="1">
    <citation type="submission" date="2017-09" db="EMBL/GenBank/DDBJ databases">
        <title>Polyketide synthases of a Diaporthe helianthi virulent isolate.</title>
        <authorList>
            <person name="Baroncelli R."/>
        </authorList>
    </citation>
    <scope>NUCLEOTIDE SEQUENCE [LARGE SCALE GENOMIC DNA]</scope>
    <source>
        <strain evidence="3">7/96</strain>
    </source>
</reference>
<dbReference type="InParanoid" id="A0A2P5HVB2"/>
<comment type="caution">
    <text evidence="3">The sequence shown here is derived from an EMBL/GenBank/DDBJ whole genome shotgun (WGS) entry which is preliminary data.</text>
</comment>
<keyword evidence="1" id="KW-0732">Signal</keyword>
<protein>
    <recommendedName>
        <fullName evidence="2">Glycoside hydrolase 131 catalytic N-terminal domain-containing protein</fullName>
    </recommendedName>
</protein>
<dbReference type="PANTHER" id="PTHR34612:SF4">
    <property type="entry name" value="GLYCOSIDE HYDROLASE 131 CATALYTIC N-TERMINAL DOMAIN-CONTAINING PROTEIN"/>
    <property type="match status" value="1"/>
</dbReference>
<dbReference type="AlphaFoldDB" id="A0A2P5HVB2"/>
<feature type="chain" id="PRO_5015136880" description="Glycoside hydrolase 131 catalytic N-terminal domain-containing protein" evidence="1">
    <location>
        <begin position="18"/>
        <end position="288"/>
    </location>
</feature>
<proteinExistence type="predicted"/>
<keyword evidence="4" id="KW-1185">Reference proteome</keyword>
<dbReference type="PANTHER" id="PTHR34612">
    <property type="entry name" value="GH131_N DOMAIN-CONTAINING PROTEIN"/>
    <property type="match status" value="1"/>
</dbReference>
<dbReference type="Gene3D" id="2.60.120.1160">
    <property type="match status" value="1"/>
</dbReference>
<organism evidence="3 4">
    <name type="scientific">Diaporthe helianthi</name>
    <dbReference type="NCBI Taxonomy" id="158607"/>
    <lineage>
        <taxon>Eukaryota</taxon>
        <taxon>Fungi</taxon>
        <taxon>Dikarya</taxon>
        <taxon>Ascomycota</taxon>
        <taxon>Pezizomycotina</taxon>
        <taxon>Sordariomycetes</taxon>
        <taxon>Sordariomycetidae</taxon>
        <taxon>Diaporthales</taxon>
        <taxon>Diaporthaceae</taxon>
        <taxon>Diaporthe</taxon>
    </lineage>
</organism>
<dbReference type="Pfam" id="PF18271">
    <property type="entry name" value="GH131_N"/>
    <property type="match status" value="1"/>
</dbReference>
<evidence type="ECO:0000313" key="3">
    <source>
        <dbReference type="EMBL" id="POS74193.1"/>
    </source>
</evidence>
<evidence type="ECO:0000313" key="4">
    <source>
        <dbReference type="Proteomes" id="UP000094444"/>
    </source>
</evidence>
<dbReference type="STRING" id="158607.A0A2P5HVB2"/>
<evidence type="ECO:0000259" key="2">
    <source>
        <dbReference type="Pfam" id="PF18271"/>
    </source>
</evidence>
<dbReference type="Proteomes" id="UP000094444">
    <property type="component" value="Unassembled WGS sequence"/>
</dbReference>
<feature type="signal peptide" evidence="1">
    <location>
        <begin position="1"/>
        <end position="17"/>
    </location>
</feature>